<evidence type="ECO:0000256" key="1">
    <source>
        <dbReference type="ARBA" id="ARBA00006047"/>
    </source>
</evidence>
<keyword evidence="3" id="KW-1185">Reference proteome</keyword>
<gene>
    <name evidence="2" type="ORF">X801_10050</name>
</gene>
<evidence type="ECO:0000313" key="3">
    <source>
        <dbReference type="Proteomes" id="UP000243686"/>
    </source>
</evidence>
<dbReference type="EMBL" id="KV906838">
    <property type="protein sequence ID" value="OON14161.1"/>
    <property type="molecule type" value="Genomic_DNA"/>
</dbReference>
<dbReference type="GO" id="GO:0005975">
    <property type="term" value="P:carbohydrate metabolic process"/>
    <property type="evidence" value="ECO:0007669"/>
    <property type="project" value="InterPro"/>
</dbReference>
<dbReference type="InterPro" id="IPR000811">
    <property type="entry name" value="Glyco_trans_35"/>
</dbReference>
<organism evidence="2 3">
    <name type="scientific">Opisthorchis viverrini</name>
    <name type="common">Southeast Asian liver fluke</name>
    <dbReference type="NCBI Taxonomy" id="6198"/>
    <lineage>
        <taxon>Eukaryota</taxon>
        <taxon>Metazoa</taxon>
        <taxon>Spiralia</taxon>
        <taxon>Lophotrochozoa</taxon>
        <taxon>Platyhelminthes</taxon>
        <taxon>Trematoda</taxon>
        <taxon>Digenea</taxon>
        <taxon>Opisthorchiida</taxon>
        <taxon>Opisthorchiata</taxon>
        <taxon>Opisthorchiidae</taxon>
        <taxon>Opisthorchis</taxon>
    </lineage>
</organism>
<protein>
    <submittedName>
        <fullName evidence="2">Uncharacterized protein</fullName>
    </submittedName>
</protein>
<accession>A0A1S8WIA6</accession>
<dbReference type="AlphaFoldDB" id="A0A1S8WIA6"/>
<dbReference type="GO" id="GO:0008184">
    <property type="term" value="F:glycogen phosphorylase activity"/>
    <property type="evidence" value="ECO:0007669"/>
    <property type="project" value="InterPro"/>
</dbReference>
<dbReference type="SUPFAM" id="SSF53756">
    <property type="entry name" value="UDP-Glycosyltransferase/glycogen phosphorylase"/>
    <property type="match status" value="1"/>
</dbReference>
<evidence type="ECO:0000313" key="2">
    <source>
        <dbReference type="EMBL" id="OON14161.1"/>
    </source>
</evidence>
<sequence length="71" mass="8400">MDALKGDDTWINNMLALHRLRTLSEDSNIRLGLMRVKMDNKNRFAEYMKHRRNIFVDPSTLFDVMGHFKCA</sequence>
<proteinExistence type="inferred from homology"/>
<reference evidence="2 3" key="1">
    <citation type="submission" date="2015-03" db="EMBL/GenBank/DDBJ databases">
        <title>Draft genome of the nematode, Opisthorchis viverrini.</title>
        <authorList>
            <person name="Mitreva M."/>
        </authorList>
    </citation>
    <scope>NUCLEOTIDE SEQUENCE [LARGE SCALE GENOMIC DNA]</scope>
    <source>
        <strain evidence="2">Khon Kaen</strain>
    </source>
</reference>
<dbReference type="Proteomes" id="UP000243686">
    <property type="component" value="Unassembled WGS sequence"/>
</dbReference>
<dbReference type="Pfam" id="PF00343">
    <property type="entry name" value="Phosphorylase"/>
    <property type="match status" value="1"/>
</dbReference>
<comment type="similarity">
    <text evidence="1">Belongs to the glycogen phosphorylase family.</text>
</comment>
<name>A0A1S8WIA6_OPIVI</name>
<dbReference type="Gene3D" id="3.40.50.2000">
    <property type="entry name" value="Glycogen Phosphorylase B"/>
    <property type="match status" value="1"/>
</dbReference>